<dbReference type="InterPro" id="IPR007569">
    <property type="entry name" value="DUF559"/>
</dbReference>
<dbReference type="PATRIC" id="fig|36807.3.peg.1089"/>
<keyword evidence="3" id="KW-1185">Reference proteome</keyword>
<dbReference type="Proteomes" id="UP000075357">
    <property type="component" value="Unassembled WGS sequence"/>
</dbReference>
<accession>A0A150HFA5</accession>
<dbReference type="Pfam" id="PF04480">
    <property type="entry name" value="DUF559"/>
    <property type="match status" value="1"/>
</dbReference>
<evidence type="ECO:0000313" key="3">
    <source>
        <dbReference type="Proteomes" id="UP000075357"/>
    </source>
</evidence>
<comment type="caution">
    <text evidence="2">The sequence shown here is derived from an EMBL/GenBank/DDBJ whole genome shotgun (WGS) entry which is preliminary data.</text>
</comment>
<reference evidence="2 3" key="1">
    <citation type="submission" date="2016-01" db="EMBL/GenBank/DDBJ databases">
        <title>Draft genome sequences of Microbacterium laevaniformans LCDC 91-0039 and the type strain of Microbacterium hominis LCDC 84-209.</title>
        <authorList>
            <person name="Bernier A.-M."/>
            <person name="Bernard K."/>
        </authorList>
    </citation>
    <scope>NUCLEOTIDE SEQUENCE [LARGE SCALE GENOMIC DNA]</scope>
    <source>
        <strain evidence="2 3">LCDC 91-0039</strain>
    </source>
</reference>
<proteinExistence type="predicted"/>
<evidence type="ECO:0000313" key="2">
    <source>
        <dbReference type="EMBL" id="KXZ60809.1"/>
    </source>
</evidence>
<name>A0A150HFA5_9MICO</name>
<organism evidence="2 3">
    <name type="scientific">Microbacterium laevaniformans</name>
    <dbReference type="NCBI Taxonomy" id="36807"/>
    <lineage>
        <taxon>Bacteria</taxon>
        <taxon>Bacillati</taxon>
        <taxon>Actinomycetota</taxon>
        <taxon>Actinomycetes</taxon>
        <taxon>Micrococcales</taxon>
        <taxon>Microbacteriaceae</taxon>
        <taxon>Microbacterium</taxon>
    </lineage>
</organism>
<dbReference type="Gene3D" id="3.40.960.10">
    <property type="entry name" value="VSR Endonuclease"/>
    <property type="match status" value="1"/>
</dbReference>
<evidence type="ECO:0000259" key="1">
    <source>
        <dbReference type="Pfam" id="PF04480"/>
    </source>
</evidence>
<gene>
    <name evidence="2" type="ORF">Mlaev_01060</name>
</gene>
<dbReference type="STRING" id="36807.Mlaev_01060"/>
<dbReference type="EMBL" id="LRAD01000026">
    <property type="protein sequence ID" value="KXZ60809.1"/>
    <property type="molecule type" value="Genomic_DNA"/>
</dbReference>
<sequence>MSHMDAATWARARGGVVRSDRIARAGYGRGALERAVARRELVRVARGWLAVPDADPHLIAAARSGVVISCVTQARRRGWWVHDDDARVHVAAHAHAGRAPTATAVVHWARPVVPRHPDALVDTPENVLAAVAACQPFEVALAVWESALRKEEVSAPALARLRLPACARRVLAAAEVWSDSGLETIVVPRLRWMRLSLRRQIWIAGHRVDLLIGERLVLQIDGGHHVGAQRDADNAHDAALMLLGYHVIRVGYRQVIHQWEQVQDVLMRAVAQGLHLAR</sequence>
<protein>
    <recommendedName>
        <fullName evidence="1">DUF559 domain-containing protein</fullName>
    </recommendedName>
</protein>
<feature type="domain" description="DUF559" evidence="1">
    <location>
        <begin position="193"/>
        <end position="269"/>
    </location>
</feature>
<dbReference type="AlphaFoldDB" id="A0A150HFA5"/>